<evidence type="ECO:0000256" key="2">
    <source>
        <dbReference type="SAM" id="MobiDB-lite"/>
    </source>
</evidence>
<organism evidence="4 5">
    <name type="scientific">Fusarium oxysporum</name>
    <name type="common">Fusarium vascular wilt</name>
    <dbReference type="NCBI Taxonomy" id="5507"/>
    <lineage>
        <taxon>Eukaryota</taxon>
        <taxon>Fungi</taxon>
        <taxon>Dikarya</taxon>
        <taxon>Ascomycota</taxon>
        <taxon>Pezizomycotina</taxon>
        <taxon>Sordariomycetes</taxon>
        <taxon>Hypocreomycetidae</taxon>
        <taxon>Hypocreales</taxon>
        <taxon>Nectriaceae</taxon>
        <taxon>Fusarium</taxon>
        <taxon>Fusarium oxysporum species complex</taxon>
    </lineage>
</organism>
<evidence type="ECO:0000313" key="4">
    <source>
        <dbReference type="EMBL" id="KAF5257082.1"/>
    </source>
</evidence>
<evidence type="ECO:0000256" key="1">
    <source>
        <dbReference type="SAM" id="Coils"/>
    </source>
</evidence>
<comment type="caution">
    <text evidence="4">The sequence shown here is derived from an EMBL/GenBank/DDBJ whole genome shotgun (WGS) entry which is preliminary data.</text>
</comment>
<dbReference type="InterPro" id="IPR013830">
    <property type="entry name" value="SGNH_hydro"/>
</dbReference>
<dbReference type="Gene3D" id="3.40.50.1110">
    <property type="entry name" value="SGNH hydrolase"/>
    <property type="match status" value="1"/>
</dbReference>
<feature type="compositionally biased region" description="Low complexity" evidence="2">
    <location>
        <begin position="8"/>
        <end position="28"/>
    </location>
</feature>
<accession>A0A8H5A1B1</accession>
<dbReference type="CDD" id="cd12148">
    <property type="entry name" value="fungal_TF_MHR"/>
    <property type="match status" value="1"/>
</dbReference>
<evidence type="ECO:0000313" key="5">
    <source>
        <dbReference type="Proteomes" id="UP000558688"/>
    </source>
</evidence>
<protein>
    <recommendedName>
        <fullName evidence="3">SGNH hydrolase-type esterase domain-containing protein</fullName>
    </recommendedName>
</protein>
<dbReference type="EMBL" id="JAAFOW010002421">
    <property type="protein sequence ID" value="KAF5257082.1"/>
    <property type="molecule type" value="Genomic_DNA"/>
</dbReference>
<proteinExistence type="predicted"/>
<dbReference type="SUPFAM" id="SSF52266">
    <property type="entry name" value="SGNH hydrolase"/>
    <property type="match status" value="1"/>
</dbReference>
<feature type="domain" description="SGNH hydrolase-type esterase" evidence="3">
    <location>
        <begin position="1385"/>
        <end position="1572"/>
    </location>
</feature>
<dbReference type="InterPro" id="IPR053140">
    <property type="entry name" value="GDSL_Rv0518-like"/>
</dbReference>
<evidence type="ECO:0000259" key="3">
    <source>
        <dbReference type="Pfam" id="PF13472"/>
    </source>
</evidence>
<reference evidence="4" key="1">
    <citation type="submission" date="2020-02" db="EMBL/GenBank/DDBJ databases">
        <title>Identification and distribution of gene clusters putatively required for synthesis of sphingolipid metabolism inhibitors in phylogenetically diverse species of the filamentous fungus Fusarium.</title>
        <authorList>
            <person name="Kim H.-S."/>
            <person name="Busman M."/>
            <person name="Brown D.W."/>
            <person name="Divon H."/>
            <person name="Uhlig S."/>
            <person name="Proctor R.H."/>
        </authorList>
    </citation>
    <scope>NUCLEOTIDE SEQUENCE [LARGE SCALE GENOMIC DNA]</scope>
    <source>
        <strain evidence="4">NRRL 39464</strain>
    </source>
</reference>
<dbReference type="CDD" id="cd01830">
    <property type="entry name" value="XynE_like"/>
    <property type="match status" value="1"/>
</dbReference>
<feature type="compositionally biased region" description="Basic residues" evidence="2">
    <location>
        <begin position="465"/>
        <end position="474"/>
    </location>
</feature>
<dbReference type="InterPro" id="IPR036514">
    <property type="entry name" value="SGNH_hydro_sf"/>
</dbReference>
<sequence>MSQEPCMSSSACTRSSSPSSRTDSQYSTAPIGTAQDTAVSSVGGCTGGGEAWLQLRAVDIPSSYQLGSLNVNNTVALELFQHYYRPHAKFLRPIQHEAMLSATFVCAPLTIEMMHALLCLCLWPVPKLRLWQDLSWGYIGLVVNSAMQLNCHLPSNPLLNTQLRRNASRRAVPDIDAAVRDTIWLACFDISTRLSEFLGFPSLFSFGYYLNSVSRAQERASSLLDPCNHTLLEIRQLTLTSMAKLDMITDSSLHFSQTQSSINDLELLRSPDRHSWSPETELTLQGAKLYLYAMTLLLPPSKEPVVALQAISDRDAVLISGLMSASTMISDMLQQLRDKPNQGSDKITCSAAFWPKTQISYLFFAATFIFRVLLSHSSLTPQDITLAMSRLADAHAVFRMEPLHPDRTRAAEIIQQLIEVARAYIIKDEGENDAKDLLPRGLLVTGRLGASVMFDAVLRSVHHHRQKAQRRKSRSLNEVGISQTGAPIPGTELPVGGEASSNNELTGHCQSVEAHASASEAPDGIGFGNMFDIELMDPYGYSMSTDPFVMIDDLVDPGFRTCSHRIVAAMRSGTLQKAAVLSTVSLHPITERLLEDTQHAVNVVMVRHLPSKLHGLLSRQQQLEVLPPIREVAYNWQCCYCCHGWMNLATSPACEQRFVGMEMPTEPVSMANINSSAYAWNQEFFDRQIQKYPAENTPAVATFSSVYDLIKKFLSASGDMEAFLGPSTYQMLELEPLCISCSMDDLIGGTDHRVTRPMALLDDRCRRMHHSEPPGGHMRRDRGPLSSSQLLQELRKRRYGCIGETDAARRLLYVANPDCWVIVALAATASSVQATFLADFFYKYLGSRTSLGIHRPMRGPLVFGLEFHLQFYVWCEGGPQFRDFRKKRNGKPLRQSRQPYYLKLGDENEPQVHIYETQVSCLIAGIDEDSWVAYQFVDTYYQGDKPLEQGEQDGVKPDPLTGGLFDANLPIWTPREYFLIVYECRLKQVRHAMHNLVARLFLRLESYTQDEGDMTASSHEGIVESMAQKKLTQRVLNEANRFLPQTIHSICKAIEVWDRFSRRDLAYLSDILKSDSKKSPIPSVKVVTMIEDHIDALRDLQRRAEEQRDLCTGLARKLEMQIVMEDNEVTARQQAGSEMTRYWTGIGLVFLPLTAVTGIFTATEVWTTDMFDSIKTKALLVACLVFSGSALPNGNEKRHWVGTWASMPQEVEPANLAPAPFGGVDAAAQFENTTLRQTFHMSIGADKIRIRFSNIFGKTDLPITAASIALPVGGKAGVGQIDTKTTKQLKFKGKKSVSVPAGEVVYSDPIDFILKPLSNLALSVYTEKGQLGNKITGHPGSRTTSWMQKGNHVNAASVSEGSTKHWYFANGVDSWAPKDHFAVVLLGDSITDGRGSTDDTNDRWSDALAAHLQESGMSNVAVNNMAAGGNAILSGGLGPPLLQRYKRDALEQPGAKFVVVFEGVNDIGPSATDEATQKKIKDGLIAAYIQIAKDSKTAGMTTIGATITQMLGNQYYAPEREVTRVAINDWILRNGTYDHIVDFASLIGSGDKLLPQYDSGDGLHPNHAAYKLMGTKFPIKVFKK</sequence>
<dbReference type="PANTHER" id="PTHR43784">
    <property type="entry name" value="GDSL-LIKE LIPASE/ACYLHYDROLASE, PUTATIVE (AFU_ORTHOLOGUE AFUA_2G00820)-RELATED"/>
    <property type="match status" value="1"/>
</dbReference>
<dbReference type="Pfam" id="PF13472">
    <property type="entry name" value="Lipase_GDSL_2"/>
    <property type="match status" value="1"/>
</dbReference>
<feature type="coiled-coil region" evidence="1">
    <location>
        <begin position="1090"/>
        <end position="1117"/>
    </location>
</feature>
<feature type="region of interest" description="Disordered" evidence="2">
    <location>
        <begin position="465"/>
        <end position="502"/>
    </location>
</feature>
<dbReference type="PANTHER" id="PTHR43784:SF2">
    <property type="entry name" value="GDSL-LIKE LIPASE_ACYLHYDROLASE, PUTATIVE (AFU_ORTHOLOGUE AFUA_2G00820)-RELATED"/>
    <property type="match status" value="1"/>
</dbReference>
<dbReference type="Proteomes" id="UP000558688">
    <property type="component" value="Unassembled WGS sequence"/>
</dbReference>
<name>A0A8H5A1B1_FUSOX</name>
<feature type="region of interest" description="Disordered" evidence="2">
    <location>
        <begin position="1"/>
        <end position="28"/>
    </location>
</feature>
<gene>
    <name evidence="4" type="ORF">FOXYS1_12406</name>
</gene>
<keyword evidence="1" id="KW-0175">Coiled coil</keyword>